<dbReference type="PANTHER" id="PTHR45774:SF3">
    <property type="entry name" value="BTB (POZ) DOMAIN-CONTAINING 2B-RELATED"/>
    <property type="match status" value="1"/>
</dbReference>
<sequence>MENSSTVWQDLQYRERMEYLLESGHLSDCSFAVFEEGTKMIIKCHKFVLISSSPVFERMFEGDFEESKTSNHIVLDDVSGQDFKKFIEYLYWHDNRCLQEYELPTLQTLIYLSKKFLVSTMVNKCLDAIKRRLAIGLDADITVDLFAYAHQIDNSDLLTSAKMVLRQNPLLYIDAEAVYDLSSDVFLKFIFEFQSLVTERKRFDVIDRYCRTQGLIGTPSTPTANNKDADTAAAVSSMKKVATTNIVLNVGESADELKTIKKDENDNEIKTKKDDPAPFKEADNENPEQEEEEKRDREKNNEFIKTLISNVQFSKMSPYDFCSGPGVSGLLTYDTKFQLLSNICVCVEKNRLLSTARP</sequence>
<evidence type="ECO:0000313" key="4">
    <source>
        <dbReference type="RefSeq" id="XP_030373136.1"/>
    </source>
</evidence>
<dbReference type="Pfam" id="PF00651">
    <property type="entry name" value="BTB"/>
    <property type="match status" value="1"/>
</dbReference>
<evidence type="ECO:0000259" key="2">
    <source>
        <dbReference type="PROSITE" id="PS50097"/>
    </source>
</evidence>
<keyword evidence="3" id="KW-1185">Reference proteome</keyword>
<dbReference type="PROSITE" id="PS50097">
    <property type="entry name" value="BTB"/>
    <property type="match status" value="1"/>
</dbReference>
<dbReference type="GeneID" id="115623075"/>
<reference evidence="4" key="1">
    <citation type="submission" date="2025-08" db="UniProtKB">
        <authorList>
            <consortium name="RefSeq"/>
        </authorList>
    </citation>
    <scope>IDENTIFICATION</scope>
    <source>
        <strain evidence="4">11010-0011.00</strain>
        <tissue evidence="4">Whole body</tissue>
    </source>
</reference>
<dbReference type="RefSeq" id="XP_030373136.1">
    <property type="nucleotide sequence ID" value="XM_030517276.1"/>
</dbReference>
<protein>
    <submittedName>
        <fullName evidence="4">Kelch-like protein 40</fullName>
    </submittedName>
</protein>
<proteinExistence type="predicted"/>
<organism evidence="3 4">
    <name type="scientific">Drosophila lebanonensis</name>
    <name type="common">Fruit fly</name>
    <name type="synonym">Scaptodrosophila lebanonensis</name>
    <dbReference type="NCBI Taxonomy" id="7225"/>
    <lineage>
        <taxon>Eukaryota</taxon>
        <taxon>Metazoa</taxon>
        <taxon>Ecdysozoa</taxon>
        <taxon>Arthropoda</taxon>
        <taxon>Hexapoda</taxon>
        <taxon>Insecta</taxon>
        <taxon>Pterygota</taxon>
        <taxon>Neoptera</taxon>
        <taxon>Endopterygota</taxon>
        <taxon>Diptera</taxon>
        <taxon>Brachycera</taxon>
        <taxon>Muscomorpha</taxon>
        <taxon>Ephydroidea</taxon>
        <taxon>Drosophilidae</taxon>
        <taxon>Scaptodrosophila</taxon>
    </lineage>
</organism>
<feature type="compositionally biased region" description="Basic and acidic residues" evidence="1">
    <location>
        <begin position="259"/>
        <end position="283"/>
    </location>
</feature>
<dbReference type="CDD" id="cd18186">
    <property type="entry name" value="BTB_POZ_ZBTB_KLHL-like"/>
    <property type="match status" value="1"/>
</dbReference>
<dbReference type="InterPro" id="IPR000210">
    <property type="entry name" value="BTB/POZ_dom"/>
</dbReference>
<dbReference type="AlphaFoldDB" id="A0A6J2T886"/>
<accession>A0A6J2T886</accession>
<feature type="domain" description="BTB" evidence="2">
    <location>
        <begin position="27"/>
        <end position="91"/>
    </location>
</feature>
<feature type="region of interest" description="Disordered" evidence="1">
    <location>
        <begin position="259"/>
        <end position="300"/>
    </location>
</feature>
<dbReference type="SMART" id="SM00225">
    <property type="entry name" value="BTB"/>
    <property type="match status" value="1"/>
</dbReference>
<gene>
    <name evidence="4" type="primary">LOC115623075</name>
</gene>
<dbReference type="Gene3D" id="3.30.710.10">
    <property type="entry name" value="Potassium Channel Kv1.1, Chain A"/>
    <property type="match status" value="1"/>
</dbReference>
<dbReference type="OrthoDB" id="7963723at2759"/>
<evidence type="ECO:0000313" key="3">
    <source>
        <dbReference type="Proteomes" id="UP000504634"/>
    </source>
</evidence>
<dbReference type="SUPFAM" id="SSF54695">
    <property type="entry name" value="POZ domain"/>
    <property type="match status" value="1"/>
</dbReference>
<dbReference type="Proteomes" id="UP000504634">
    <property type="component" value="Unplaced"/>
</dbReference>
<name>A0A6J2T886_DROLE</name>
<dbReference type="PANTHER" id="PTHR45774">
    <property type="entry name" value="BTB/POZ DOMAIN-CONTAINING"/>
    <property type="match status" value="1"/>
</dbReference>
<dbReference type="InterPro" id="IPR011333">
    <property type="entry name" value="SKP1/BTB/POZ_sf"/>
</dbReference>
<evidence type="ECO:0000256" key="1">
    <source>
        <dbReference type="SAM" id="MobiDB-lite"/>
    </source>
</evidence>